<comment type="similarity">
    <text evidence="1">Belongs to the HEATR1/UTP10 family.</text>
</comment>
<dbReference type="GO" id="GO:0032040">
    <property type="term" value="C:small-subunit processome"/>
    <property type="evidence" value="ECO:0007669"/>
    <property type="project" value="TreeGrafter"/>
</dbReference>
<proteinExistence type="inferred from homology"/>
<evidence type="ECO:0000313" key="4">
    <source>
        <dbReference type="EMBL" id="KMU76966.1"/>
    </source>
</evidence>
<organism evidence="4 5">
    <name type="scientific">Coccidioides immitis RMSCC 3703</name>
    <dbReference type="NCBI Taxonomy" id="454286"/>
    <lineage>
        <taxon>Eukaryota</taxon>
        <taxon>Fungi</taxon>
        <taxon>Dikarya</taxon>
        <taxon>Ascomycota</taxon>
        <taxon>Pezizomycotina</taxon>
        <taxon>Eurotiomycetes</taxon>
        <taxon>Eurotiomycetidae</taxon>
        <taxon>Onygenales</taxon>
        <taxon>Onygenaceae</taxon>
        <taxon>Coccidioides</taxon>
    </lineage>
</organism>
<dbReference type="GO" id="GO:0034455">
    <property type="term" value="C:t-UTP complex"/>
    <property type="evidence" value="ECO:0007669"/>
    <property type="project" value="TreeGrafter"/>
</dbReference>
<dbReference type="GO" id="GO:0000462">
    <property type="term" value="P:maturation of SSU-rRNA from tricistronic rRNA transcript (SSU-rRNA, 5.8S rRNA, LSU-rRNA)"/>
    <property type="evidence" value="ECO:0007669"/>
    <property type="project" value="TreeGrafter"/>
</dbReference>
<name>A0A0J8QWZ6_COCIT</name>
<accession>A0A0J8QWZ6</accession>
<keyword evidence="1" id="KW-0698">rRNA processing</keyword>
<keyword evidence="1" id="KW-0690">Ribosome biogenesis</keyword>
<dbReference type="GO" id="GO:0030515">
    <property type="term" value="F:snoRNA binding"/>
    <property type="evidence" value="ECO:0007669"/>
    <property type="project" value="TreeGrafter"/>
</dbReference>
<comment type="function">
    <text evidence="1">Involved in nucleolar processing of pre-18S ribosomal RNA.</text>
</comment>
<dbReference type="OrthoDB" id="31183at2759"/>
<feature type="domain" description="Utp10/HEAT1 HEAT-repeats" evidence="3">
    <location>
        <begin position="289"/>
        <end position="466"/>
    </location>
</feature>
<dbReference type="InterPro" id="IPR040191">
    <property type="entry name" value="UTP10"/>
</dbReference>
<dbReference type="Gene3D" id="1.25.10.10">
    <property type="entry name" value="Leucine-rich Repeat Variant"/>
    <property type="match status" value="1"/>
</dbReference>
<dbReference type="GO" id="GO:0045943">
    <property type="term" value="P:positive regulation of transcription by RNA polymerase I"/>
    <property type="evidence" value="ECO:0007669"/>
    <property type="project" value="TreeGrafter"/>
</dbReference>
<dbReference type="InterPro" id="IPR011989">
    <property type="entry name" value="ARM-like"/>
</dbReference>
<keyword evidence="1" id="KW-0687">Ribonucleoprotein</keyword>
<dbReference type="GO" id="GO:0030686">
    <property type="term" value="C:90S preribosome"/>
    <property type="evidence" value="ECO:0007669"/>
    <property type="project" value="TreeGrafter"/>
</dbReference>
<gene>
    <name evidence="4" type="ORF">CISG_06008</name>
</gene>
<comment type="subunit">
    <text evidence="1">Component of the ribosomal small subunit (SSU) processome.</text>
</comment>
<evidence type="ECO:0000256" key="1">
    <source>
        <dbReference type="RuleBase" id="RU367065"/>
    </source>
</evidence>
<dbReference type="EMBL" id="DS268150">
    <property type="protein sequence ID" value="KMU76966.1"/>
    <property type="molecule type" value="Genomic_DNA"/>
</dbReference>
<dbReference type="PANTHER" id="PTHR13457:SF1">
    <property type="entry name" value="HEAT REPEAT-CONTAINING PROTEIN 1"/>
    <property type="match status" value="1"/>
</dbReference>
<dbReference type="STRING" id="454286.A0A0J8QWZ6"/>
<dbReference type="PANTHER" id="PTHR13457">
    <property type="entry name" value="BAP28"/>
    <property type="match status" value="1"/>
</dbReference>
<keyword evidence="1" id="KW-0539">Nucleus</keyword>
<dbReference type="InterPro" id="IPR056473">
    <property type="entry name" value="HEAT_Utp10/HEAT1"/>
</dbReference>
<dbReference type="Pfam" id="PF23243">
    <property type="entry name" value="HEAT_HEATR1"/>
    <property type="match status" value="1"/>
</dbReference>
<dbReference type="SUPFAM" id="SSF48371">
    <property type="entry name" value="ARM repeat"/>
    <property type="match status" value="1"/>
</dbReference>
<feature type="region of interest" description="Disordered" evidence="2">
    <location>
        <begin position="92"/>
        <end position="117"/>
    </location>
</feature>
<sequence>MDAVDLLFSSLTSNSRSNRESFLTAGFNRLKEVWPSLEETHELSLANRLLQISLSLENGKLAGAAKGLLRSVDLSGPVILEFLNKISASVPDLGSRGPPSKKRRTSQNNMVPMSSMDKETDSVLQKMTFILELIDSSHSENHPELISGLFQTLTIIHHLKLQTRSEMSYLLSLNLGILLSIVNKWKGMPTRKINTSSIRADLIIDCVRTSESPQVQNTALLLVAGLATVAPELVLHSVMPIFTFMGSSVLRKDDEYSALVIDQTIDQVVPPLVQSLRNQKRDVVSGTSELLLSFTTAFEHIPSYRRLRLFEALITKLGPEDFLFAVFAMFANRYSMDKDVLATMTALASDCNAELQLITYARYLNLVKDTLQPKPTLAKTLLGVGSEDGRDPQKIAVDLLQALSHLLKFTSLRTKMSECFDSGTEQQVDKAHGLFSTILEQTLALSESVRTVKPVNSACGETLGTLLGTLSLVDFVDTIEVLLQRPSDDLRRKVIKLLENRLDSSNDRDKASQARVLSFLTVLINILETSPDILLKHAAVACIEKIGEKYGKKDPSQVLAAAKVISGEHCLGQPDRRIRVMGLLCLASMSEILGEGIIPTLPEALPRAIDLLRDTLAASDDDSQLHDAVYSLISALLIHVPWMISGEYLDNILQLSFISSNTDLAEGSDENRLEALQLLAKRVDVKEAFAGVERNWDSAVTQGSRAVQEALDVVRTAIEKHAKSATVKNVSVLMKLLCKAFDLRRLQLSPLNDGGFDEAEVDEIESRANDVANFAITTHLASISEPLIKQLSMATNSPTLDLVAAEAIPTIVELAVAADSPDNHKELNTVIMKFMRAGHGNARGADNPYTRLAAVKCEQQLTERLGEEWLALLPEMLPYISELLEDDDENVEREVRRWVLSIEDILGEKLDDMLT</sequence>
<evidence type="ECO:0000313" key="5">
    <source>
        <dbReference type="Proteomes" id="UP000054559"/>
    </source>
</evidence>
<reference evidence="5" key="1">
    <citation type="journal article" date="2010" name="Genome Res.">
        <title>Population genomic sequencing of Coccidioides fungi reveals recent hybridization and transposon control.</title>
        <authorList>
            <person name="Neafsey D.E."/>
            <person name="Barker B.M."/>
            <person name="Sharpton T.J."/>
            <person name="Stajich J.E."/>
            <person name="Park D.J."/>
            <person name="Whiston E."/>
            <person name="Hung C.-Y."/>
            <person name="McMahan C."/>
            <person name="White J."/>
            <person name="Sykes S."/>
            <person name="Heiman D."/>
            <person name="Young S."/>
            <person name="Zeng Q."/>
            <person name="Abouelleil A."/>
            <person name="Aftuck L."/>
            <person name="Bessette D."/>
            <person name="Brown A."/>
            <person name="FitzGerald M."/>
            <person name="Lui A."/>
            <person name="Macdonald J.P."/>
            <person name="Priest M."/>
            <person name="Orbach M.J."/>
            <person name="Galgiani J.N."/>
            <person name="Kirkland T.N."/>
            <person name="Cole G.T."/>
            <person name="Birren B.W."/>
            <person name="Henn M.R."/>
            <person name="Taylor J.W."/>
            <person name="Rounsley S.D."/>
        </authorList>
    </citation>
    <scope>NUCLEOTIDE SEQUENCE [LARGE SCALE GENOMIC DNA]</scope>
    <source>
        <strain evidence="5">RMSCC 3703</strain>
    </source>
</reference>
<dbReference type="InterPro" id="IPR016024">
    <property type="entry name" value="ARM-type_fold"/>
</dbReference>
<evidence type="ECO:0000256" key="2">
    <source>
        <dbReference type="SAM" id="MobiDB-lite"/>
    </source>
</evidence>
<dbReference type="Proteomes" id="UP000054559">
    <property type="component" value="Unassembled WGS sequence"/>
</dbReference>
<comment type="subcellular location">
    <subcellularLocation>
        <location evidence="1">Nucleus</location>
        <location evidence="1">Nucleolus</location>
    </subcellularLocation>
</comment>
<protein>
    <recommendedName>
        <fullName evidence="1">U3 small nucleolar RNA-associated protein 10</fullName>
    </recommendedName>
</protein>
<dbReference type="AlphaFoldDB" id="A0A0J8QWZ6"/>
<evidence type="ECO:0000259" key="3">
    <source>
        <dbReference type="Pfam" id="PF23243"/>
    </source>
</evidence>